<dbReference type="OrthoDB" id="362700at2"/>
<reference evidence="1 2" key="1">
    <citation type="submission" date="2018-07" db="EMBL/GenBank/DDBJ databases">
        <title>Chitinophaga K2CV101002-2 sp. nov., isolated from a monsoon evergreen broad-leaved forest soil.</title>
        <authorList>
            <person name="Lv Y."/>
        </authorList>
    </citation>
    <scope>NUCLEOTIDE SEQUENCE [LARGE SCALE GENOMIC DNA]</scope>
    <source>
        <strain evidence="1 2">GDMCC 1.1288</strain>
    </source>
</reference>
<evidence type="ECO:0000313" key="2">
    <source>
        <dbReference type="Proteomes" id="UP000260644"/>
    </source>
</evidence>
<accession>A0A3E1Y8E2</accession>
<sequence>MATDGVKIIDGDLAHDTYNKIMDLYDGGTDIETIKNELPFEKDDDGFYHEIFVTAYALAFWEIGALTEEILNEVKRVIALGEGVKVWTEECDAKEGKKRQQVLDRFLKKISQPNLKIRKRKKYALVRSFYFQPDDVLTFKLSDNNYYVVIRTRITQYRGECTYDLATVTLQSDKKPTIEEINNSHIIGRTVPTSFDEATIIEMQPDAPIIWEYVGRKRSKFGIAYWVVEHKNMRTIKENLEVIGKIKIRESLKDYSSIGGLTTFADFDVRYKDIGISHSRHLGSKFPLSLLCE</sequence>
<comment type="caution">
    <text evidence="1">The sequence shown here is derived from an EMBL/GenBank/DDBJ whole genome shotgun (WGS) entry which is preliminary data.</text>
</comment>
<keyword evidence="2" id="KW-1185">Reference proteome</keyword>
<evidence type="ECO:0000313" key="1">
    <source>
        <dbReference type="EMBL" id="RFS21423.1"/>
    </source>
</evidence>
<gene>
    <name evidence="1" type="ORF">DVR12_16120</name>
</gene>
<dbReference type="RefSeq" id="WP_116976834.1">
    <property type="nucleotide sequence ID" value="NZ_QPMM01000008.1"/>
</dbReference>
<dbReference type="EMBL" id="QPMM01000008">
    <property type="protein sequence ID" value="RFS21423.1"/>
    <property type="molecule type" value="Genomic_DNA"/>
</dbReference>
<dbReference type="AlphaFoldDB" id="A0A3E1Y8E2"/>
<proteinExistence type="predicted"/>
<protein>
    <submittedName>
        <fullName evidence="1">Uncharacterized protein</fullName>
    </submittedName>
</protein>
<organism evidence="1 2">
    <name type="scientific">Chitinophaga silvatica</name>
    <dbReference type="NCBI Taxonomy" id="2282649"/>
    <lineage>
        <taxon>Bacteria</taxon>
        <taxon>Pseudomonadati</taxon>
        <taxon>Bacteroidota</taxon>
        <taxon>Chitinophagia</taxon>
        <taxon>Chitinophagales</taxon>
        <taxon>Chitinophagaceae</taxon>
        <taxon>Chitinophaga</taxon>
    </lineage>
</organism>
<name>A0A3E1Y8E2_9BACT</name>
<dbReference type="Proteomes" id="UP000260644">
    <property type="component" value="Unassembled WGS sequence"/>
</dbReference>